<evidence type="ECO:0000256" key="8">
    <source>
        <dbReference type="SAM" id="SignalP"/>
    </source>
</evidence>
<evidence type="ECO:0000256" key="4">
    <source>
        <dbReference type="ARBA" id="ARBA00022692"/>
    </source>
</evidence>
<dbReference type="EMBL" id="JAHCVK010000006">
    <property type="protein sequence ID" value="MBT0654011.1"/>
    <property type="molecule type" value="Genomic_DNA"/>
</dbReference>
<comment type="subcellular location">
    <subcellularLocation>
        <location evidence="1">Cell outer membrane</location>
        <topology evidence="1">Multi-pass membrane protein</topology>
    </subcellularLocation>
</comment>
<keyword evidence="5 8" id="KW-0732">Signal</keyword>
<dbReference type="SUPFAM" id="SSF56935">
    <property type="entry name" value="Porins"/>
    <property type="match status" value="1"/>
</dbReference>
<name>A0ABS5SF80_9BACT</name>
<keyword evidence="10" id="KW-1185">Reference proteome</keyword>
<sequence>MTALLLVMIMCPTPVVLGSGFALFTQGASALGQGNAVVAHTSDASAVFYNPALINGLPGTQVVVGTVLMSPSRTYTSAQTGASSETDKQLFYPSTFYVTHAVNDTFSAGLGVFSPFGLGTKWGETWDGRYLSTNSELHTFNINPVVSCKVLPMLTLAAGVDVILLDATLEKKRSLVAVGLPDAGQKFEGDGNGVGYNVGLLLELPEGVSFGASYRSEVKVKVEGDASFTLPAGSPSSVVALLQNSSGKAALTLPQQVQAGIAYKGLAPLTLEAGMRWEGWSSFDQLKIDLANGRSDVTPRNWKDVFSFNVGARYQLNPAVALMAGYLHGDTPVPDATFDPSIPDSVTDVYSLGTEVSYRKFKFALSYAYQVMHDRAKVNSLGAPAGAANGVYGSETHMVGLSAGYAF</sequence>
<feature type="chain" id="PRO_5045639319" evidence="8">
    <location>
        <begin position="19"/>
        <end position="407"/>
    </location>
</feature>
<comment type="similarity">
    <text evidence="2">Belongs to the OmpP1/FadL family.</text>
</comment>
<dbReference type="RefSeq" id="WP_214176013.1">
    <property type="nucleotide sequence ID" value="NZ_JAHCVK010000006.1"/>
</dbReference>
<evidence type="ECO:0000256" key="6">
    <source>
        <dbReference type="ARBA" id="ARBA00023136"/>
    </source>
</evidence>
<proteinExistence type="inferred from homology"/>
<dbReference type="PANTHER" id="PTHR35093">
    <property type="entry name" value="OUTER MEMBRANE PROTEIN NMB0088-RELATED"/>
    <property type="match status" value="1"/>
</dbReference>
<evidence type="ECO:0000313" key="9">
    <source>
        <dbReference type="EMBL" id="MBT0654011.1"/>
    </source>
</evidence>
<gene>
    <name evidence="9" type="ORF">KI810_13155</name>
</gene>
<evidence type="ECO:0000256" key="5">
    <source>
        <dbReference type="ARBA" id="ARBA00022729"/>
    </source>
</evidence>
<keyword evidence="3" id="KW-1134">Transmembrane beta strand</keyword>
<evidence type="ECO:0000256" key="7">
    <source>
        <dbReference type="ARBA" id="ARBA00023237"/>
    </source>
</evidence>
<keyword evidence="7" id="KW-0998">Cell outer membrane</keyword>
<evidence type="ECO:0000256" key="3">
    <source>
        <dbReference type="ARBA" id="ARBA00022452"/>
    </source>
</evidence>
<keyword evidence="4" id="KW-0812">Transmembrane</keyword>
<dbReference type="PANTHER" id="PTHR35093:SF8">
    <property type="entry name" value="OUTER MEMBRANE PROTEIN NMB0088-RELATED"/>
    <property type="match status" value="1"/>
</dbReference>
<dbReference type="Pfam" id="PF03349">
    <property type="entry name" value="Toluene_X"/>
    <property type="match status" value="1"/>
</dbReference>
<keyword evidence="9" id="KW-0675">Receptor</keyword>
<keyword evidence="6" id="KW-0472">Membrane</keyword>
<accession>A0ABS5SF80</accession>
<comment type="caution">
    <text evidence="9">The sequence shown here is derived from an EMBL/GenBank/DDBJ whole genome shotgun (WGS) entry which is preliminary data.</text>
</comment>
<evidence type="ECO:0000256" key="2">
    <source>
        <dbReference type="ARBA" id="ARBA00008163"/>
    </source>
</evidence>
<feature type="signal peptide" evidence="8">
    <location>
        <begin position="1"/>
        <end position="18"/>
    </location>
</feature>
<dbReference type="Gene3D" id="2.40.160.60">
    <property type="entry name" value="Outer membrane protein transport protein (OMPP1/FadL/TodX)"/>
    <property type="match status" value="1"/>
</dbReference>
<dbReference type="Proteomes" id="UP000756860">
    <property type="component" value="Unassembled WGS sequence"/>
</dbReference>
<reference evidence="9 10" key="1">
    <citation type="submission" date="2021-05" db="EMBL/GenBank/DDBJ databases">
        <title>The draft genome of Geobacter luticola JCM 17780.</title>
        <authorList>
            <person name="Xu Z."/>
            <person name="Masuda Y."/>
            <person name="Itoh H."/>
            <person name="Senoo K."/>
        </authorList>
    </citation>
    <scope>NUCLEOTIDE SEQUENCE [LARGE SCALE GENOMIC DNA]</scope>
    <source>
        <strain evidence="9 10">JCM 17780</strain>
    </source>
</reference>
<dbReference type="InterPro" id="IPR005017">
    <property type="entry name" value="OMPP1/FadL/TodX"/>
</dbReference>
<evidence type="ECO:0000256" key="1">
    <source>
        <dbReference type="ARBA" id="ARBA00004571"/>
    </source>
</evidence>
<evidence type="ECO:0000313" key="10">
    <source>
        <dbReference type="Proteomes" id="UP000756860"/>
    </source>
</evidence>
<organism evidence="9 10">
    <name type="scientific">Geomobilimonas luticola</name>
    <dbReference type="NCBI Taxonomy" id="1114878"/>
    <lineage>
        <taxon>Bacteria</taxon>
        <taxon>Pseudomonadati</taxon>
        <taxon>Thermodesulfobacteriota</taxon>
        <taxon>Desulfuromonadia</taxon>
        <taxon>Geobacterales</taxon>
        <taxon>Geobacteraceae</taxon>
        <taxon>Geomobilimonas</taxon>
    </lineage>
</organism>
<protein>
    <submittedName>
        <fullName evidence="9">TonB-dependent receptor</fullName>
    </submittedName>
</protein>